<feature type="binding site" evidence="14">
    <location>
        <position position="255"/>
    </location>
    <ligand>
        <name>substrate</name>
    </ligand>
</feature>
<keyword evidence="7 16" id="KW-0732">Signal</keyword>
<evidence type="ECO:0000256" key="11">
    <source>
        <dbReference type="ARBA" id="ARBA00023316"/>
    </source>
</evidence>
<sequence length="411" mass="44516">MKRVTAFLLSFFLLFSCLCQTAAGQVPDIAVASDMIVKAEEAQAVNTEGGPALQSPSAILMEASTGQVIYEKDADEKRSPASITKIMTLILIFDALESGKIKMTDEVVTSAHAKSMGGSQVFLEEGEVQTVETLIKCIVVASGNDASVAMAEYIAGTEDEFVKMMNERAAALGMANTHFEDCCGLTESPTHVTTARDIAIMSRELINKYPQIHNYSTIWMENITHVTKQGTKEFGLSNTNKLLKMATNFQVTGLKTGSTSIAKYCLSATAEKDGVRLIASIMAAPDYKVRFADAQTLLNYGYANCKLYEDKEMLPLPDMVVDNGVEEIVPLKYGGSFSYLSLKGEDFTAIERKLELVPSITAPVEDGQSAGSLIYTLGGKKIGEVPVLTAGAVREAKFGDYLKRLLHVFSL</sequence>
<keyword evidence="5 18" id="KW-0121">Carboxypeptidase</keyword>
<dbReference type="Pfam" id="PF07943">
    <property type="entry name" value="PBP5_C"/>
    <property type="match status" value="1"/>
</dbReference>
<dbReference type="OrthoDB" id="9791132at2"/>
<dbReference type="GO" id="GO:0071555">
    <property type="term" value="P:cell wall organization"/>
    <property type="evidence" value="ECO:0007669"/>
    <property type="project" value="UniProtKB-KW"/>
</dbReference>
<dbReference type="SUPFAM" id="SSF56601">
    <property type="entry name" value="beta-lactamase/transpeptidase-like"/>
    <property type="match status" value="1"/>
</dbReference>
<dbReference type="Proteomes" id="UP000260680">
    <property type="component" value="Unassembled WGS sequence"/>
</dbReference>
<evidence type="ECO:0000256" key="7">
    <source>
        <dbReference type="ARBA" id="ARBA00022729"/>
    </source>
</evidence>
<evidence type="ECO:0000256" key="5">
    <source>
        <dbReference type="ARBA" id="ARBA00022645"/>
    </source>
</evidence>
<evidence type="ECO:0000256" key="3">
    <source>
        <dbReference type="ARBA" id="ARBA00007164"/>
    </source>
</evidence>
<evidence type="ECO:0000256" key="1">
    <source>
        <dbReference type="ARBA" id="ARBA00003217"/>
    </source>
</evidence>
<evidence type="ECO:0000256" key="2">
    <source>
        <dbReference type="ARBA" id="ARBA00004752"/>
    </source>
</evidence>
<accession>A0A3E2NAW4</accession>
<dbReference type="EC" id="3.4.16.4" evidence="4"/>
<comment type="catalytic activity">
    <reaction evidence="12">
        <text>Preferential cleavage: (Ac)2-L-Lys-D-Ala-|-D-Ala. Also transpeptidation of peptidyl-alanyl moieties that are N-acyl substituents of D-alanine.</text>
        <dbReference type="EC" id="3.4.16.4"/>
    </reaction>
</comment>
<dbReference type="Pfam" id="PF00768">
    <property type="entry name" value="Peptidase_S11"/>
    <property type="match status" value="1"/>
</dbReference>
<evidence type="ECO:0000256" key="8">
    <source>
        <dbReference type="ARBA" id="ARBA00022801"/>
    </source>
</evidence>
<evidence type="ECO:0000313" key="19">
    <source>
        <dbReference type="Proteomes" id="UP000260680"/>
    </source>
</evidence>
<feature type="signal peptide" evidence="16">
    <location>
        <begin position="1"/>
        <end position="22"/>
    </location>
</feature>
<evidence type="ECO:0000256" key="12">
    <source>
        <dbReference type="ARBA" id="ARBA00034000"/>
    </source>
</evidence>
<feature type="active site" description="Proton acceptor" evidence="13">
    <location>
        <position position="85"/>
    </location>
</feature>
<proteinExistence type="inferred from homology"/>
<dbReference type="EMBL" id="QOHO01000049">
    <property type="protein sequence ID" value="RFZ78050.1"/>
    <property type="molecule type" value="Genomic_DNA"/>
</dbReference>
<evidence type="ECO:0000259" key="17">
    <source>
        <dbReference type="SMART" id="SM00936"/>
    </source>
</evidence>
<dbReference type="InterPro" id="IPR015956">
    <property type="entry name" value="Peniciliin-bd_prot_C_sf"/>
</dbReference>
<comment type="pathway">
    <text evidence="2">Cell wall biogenesis; peptidoglycan biosynthesis.</text>
</comment>
<evidence type="ECO:0000256" key="6">
    <source>
        <dbReference type="ARBA" id="ARBA00022670"/>
    </source>
</evidence>
<feature type="active site" evidence="13">
    <location>
        <position position="142"/>
    </location>
</feature>
<reference evidence="18 19" key="1">
    <citation type="submission" date="2018-07" db="EMBL/GenBank/DDBJ databases">
        <title>New species, Clostridium PI-S10-A1B.</title>
        <authorList>
            <person name="Krishna G."/>
            <person name="Summeta K."/>
            <person name="Shikha S."/>
            <person name="Prabhu P.B."/>
            <person name="Suresh K."/>
        </authorList>
    </citation>
    <scope>NUCLEOTIDE SEQUENCE [LARGE SCALE GENOMIC DNA]</scope>
    <source>
        <strain evidence="18 19">PI-S10-A1B</strain>
    </source>
</reference>
<dbReference type="Gene3D" id="2.60.410.10">
    <property type="entry name" value="D-Ala-D-Ala carboxypeptidase, C-terminal domain"/>
    <property type="match status" value="1"/>
</dbReference>
<organism evidence="18 19">
    <name type="scientific">Lacrimispora amygdalina</name>
    <dbReference type="NCBI Taxonomy" id="253257"/>
    <lineage>
        <taxon>Bacteria</taxon>
        <taxon>Bacillati</taxon>
        <taxon>Bacillota</taxon>
        <taxon>Clostridia</taxon>
        <taxon>Lachnospirales</taxon>
        <taxon>Lachnospiraceae</taxon>
        <taxon>Lacrimispora</taxon>
    </lineage>
</organism>
<dbReference type="PROSITE" id="PS51257">
    <property type="entry name" value="PROKAR_LIPOPROTEIN"/>
    <property type="match status" value="1"/>
</dbReference>
<evidence type="ECO:0000256" key="9">
    <source>
        <dbReference type="ARBA" id="ARBA00022960"/>
    </source>
</evidence>
<dbReference type="InterPro" id="IPR012338">
    <property type="entry name" value="Beta-lactam/transpept-like"/>
</dbReference>
<comment type="caution">
    <text evidence="18">The sequence shown here is derived from an EMBL/GenBank/DDBJ whole genome shotgun (WGS) entry which is preliminary data.</text>
</comment>
<evidence type="ECO:0000256" key="13">
    <source>
        <dbReference type="PIRSR" id="PIRSR618044-1"/>
    </source>
</evidence>
<dbReference type="PRINTS" id="PR00725">
    <property type="entry name" value="DADACBPTASE1"/>
</dbReference>
<dbReference type="GO" id="GO:0009002">
    <property type="term" value="F:serine-type D-Ala-D-Ala carboxypeptidase activity"/>
    <property type="evidence" value="ECO:0007669"/>
    <property type="project" value="UniProtKB-EC"/>
</dbReference>
<evidence type="ECO:0000256" key="16">
    <source>
        <dbReference type="SAM" id="SignalP"/>
    </source>
</evidence>
<feature type="domain" description="Peptidase S11 D-Ala-D-Ala carboxypeptidase A C-terminal" evidence="17">
    <location>
        <begin position="308"/>
        <end position="395"/>
    </location>
</feature>
<comment type="function">
    <text evidence="1">Removes C-terminal D-alanyl residues from sugar-peptide cell wall precursors.</text>
</comment>
<keyword evidence="10" id="KW-0573">Peptidoglycan synthesis</keyword>
<dbReference type="PANTHER" id="PTHR21581:SF6">
    <property type="entry name" value="TRAFFICKING PROTEIN PARTICLE COMPLEX SUBUNIT 12"/>
    <property type="match status" value="1"/>
</dbReference>
<evidence type="ECO:0000256" key="15">
    <source>
        <dbReference type="RuleBase" id="RU004016"/>
    </source>
</evidence>
<keyword evidence="6" id="KW-0645">Protease</keyword>
<gene>
    <name evidence="18" type="ORF">DS742_15800</name>
</gene>
<evidence type="ECO:0000256" key="14">
    <source>
        <dbReference type="PIRSR" id="PIRSR618044-2"/>
    </source>
</evidence>
<protein>
    <recommendedName>
        <fullName evidence="4">serine-type D-Ala-D-Ala carboxypeptidase</fullName>
        <ecNumber evidence="4">3.4.16.4</ecNumber>
    </recommendedName>
</protein>
<keyword evidence="9" id="KW-0133">Cell shape</keyword>
<dbReference type="PANTHER" id="PTHR21581">
    <property type="entry name" value="D-ALANYL-D-ALANINE CARBOXYPEPTIDASE"/>
    <property type="match status" value="1"/>
</dbReference>
<dbReference type="GO" id="GO:0009252">
    <property type="term" value="P:peptidoglycan biosynthetic process"/>
    <property type="evidence" value="ECO:0007669"/>
    <property type="project" value="UniProtKB-UniPathway"/>
</dbReference>
<dbReference type="InterPro" id="IPR001967">
    <property type="entry name" value="Peptidase_S11_N"/>
</dbReference>
<dbReference type="GO" id="GO:0008360">
    <property type="term" value="P:regulation of cell shape"/>
    <property type="evidence" value="ECO:0007669"/>
    <property type="project" value="UniProtKB-KW"/>
</dbReference>
<evidence type="ECO:0000256" key="10">
    <source>
        <dbReference type="ARBA" id="ARBA00022984"/>
    </source>
</evidence>
<keyword evidence="8" id="KW-0378">Hydrolase</keyword>
<dbReference type="InterPro" id="IPR037167">
    <property type="entry name" value="Peptidase_S11_C_sf"/>
</dbReference>
<comment type="similarity">
    <text evidence="3 15">Belongs to the peptidase S11 family.</text>
</comment>
<keyword evidence="11" id="KW-0961">Cell wall biogenesis/degradation</keyword>
<evidence type="ECO:0000256" key="4">
    <source>
        <dbReference type="ARBA" id="ARBA00012448"/>
    </source>
</evidence>
<dbReference type="GO" id="GO:0006508">
    <property type="term" value="P:proteolysis"/>
    <property type="evidence" value="ECO:0007669"/>
    <property type="project" value="UniProtKB-KW"/>
</dbReference>
<dbReference type="SUPFAM" id="SSF69189">
    <property type="entry name" value="Penicillin-binding protein associated domain"/>
    <property type="match status" value="1"/>
</dbReference>
<dbReference type="AlphaFoldDB" id="A0A3E2NAW4"/>
<feature type="chain" id="PRO_5039311510" description="serine-type D-Ala-D-Ala carboxypeptidase" evidence="16">
    <location>
        <begin position="23"/>
        <end position="411"/>
    </location>
</feature>
<dbReference type="UniPathway" id="UPA00219"/>
<evidence type="ECO:0000313" key="18">
    <source>
        <dbReference type="EMBL" id="RFZ78050.1"/>
    </source>
</evidence>
<dbReference type="SMART" id="SM00936">
    <property type="entry name" value="PBP5_C"/>
    <property type="match status" value="1"/>
</dbReference>
<name>A0A3E2NAW4_9FIRM</name>
<feature type="active site" description="Acyl-ester intermediate" evidence="13">
    <location>
        <position position="82"/>
    </location>
</feature>
<dbReference type="Gene3D" id="3.40.710.10">
    <property type="entry name" value="DD-peptidase/beta-lactamase superfamily"/>
    <property type="match status" value="1"/>
</dbReference>
<dbReference type="InterPro" id="IPR012907">
    <property type="entry name" value="Peptidase_S11_C"/>
</dbReference>
<dbReference type="RefSeq" id="WP_117417945.1">
    <property type="nucleotide sequence ID" value="NZ_BRPJ01000037.1"/>
</dbReference>
<dbReference type="InterPro" id="IPR018044">
    <property type="entry name" value="Peptidase_S11"/>
</dbReference>